<evidence type="ECO:0000259" key="1">
    <source>
        <dbReference type="Pfam" id="PF12054"/>
    </source>
</evidence>
<organism evidence="2 3">
    <name type="scientific">Priapulus caudatus</name>
    <name type="common">Priapulid worm</name>
    <dbReference type="NCBI Taxonomy" id="37621"/>
    <lineage>
        <taxon>Eukaryota</taxon>
        <taxon>Metazoa</taxon>
        <taxon>Ecdysozoa</taxon>
        <taxon>Scalidophora</taxon>
        <taxon>Priapulida</taxon>
        <taxon>Priapulimorpha</taxon>
        <taxon>Priapulimorphida</taxon>
        <taxon>Priapulidae</taxon>
        <taxon>Priapulus</taxon>
    </lineage>
</organism>
<dbReference type="RefSeq" id="XP_014673840.1">
    <property type="nucleotide sequence ID" value="XM_014818354.1"/>
</dbReference>
<gene>
    <name evidence="3" type="primary">LOC106814078</name>
</gene>
<name>A0ABM1ENR9_PRICU</name>
<dbReference type="PANTHER" id="PTHR36498">
    <property type="entry name" value="TATA-BINDING PROTEIN-ASSOCIATED FACTOR 172"/>
    <property type="match status" value="1"/>
</dbReference>
<dbReference type="Proteomes" id="UP000695022">
    <property type="component" value="Unplaced"/>
</dbReference>
<accession>A0ABM1ENR9</accession>
<dbReference type="Pfam" id="PF12054">
    <property type="entry name" value="DUF3535"/>
    <property type="match status" value="1"/>
</dbReference>
<keyword evidence="2" id="KW-1185">Reference proteome</keyword>
<dbReference type="PANTHER" id="PTHR36498:SF1">
    <property type="entry name" value="TATA-BINDING PROTEIN-ASSOCIATED FACTOR 172"/>
    <property type="match status" value="1"/>
</dbReference>
<sequence>ACDKLAPRRYKKGGTINVDANIVEEVVDEQVLQEALRTLFQRCIVESNQEILHIVYQTWCAVLERAPQEAVAAAACPWINVWLCLMMQPAKVAIDHSLVIVARTQPERSGKVKPTAADPVVAVEDDRDYIGGKLTLTASPTDHDAGVVRARSYAAKCLGKLAMIVTAPQASYPEGVETPLEGFCKLICFHLNSKSATQRLCTALLVSEWSQADATLTLPDAITVKLRESVNESVYFDEIAPLFTRMQAEAKDLVATLTKNNAELDASYTGYRYYCS</sequence>
<proteinExistence type="predicted"/>
<dbReference type="InterPro" id="IPR022707">
    <property type="entry name" value="Mot1_central_dom"/>
</dbReference>
<dbReference type="GeneID" id="106814078"/>
<protein>
    <submittedName>
        <fullName evidence="3">TATA-binding protein-associated factor 172-like</fullName>
    </submittedName>
</protein>
<reference evidence="3" key="1">
    <citation type="submission" date="2025-08" db="UniProtKB">
        <authorList>
            <consortium name="RefSeq"/>
        </authorList>
    </citation>
    <scope>IDENTIFICATION</scope>
</reference>
<evidence type="ECO:0000313" key="3">
    <source>
        <dbReference type="RefSeq" id="XP_014673840.1"/>
    </source>
</evidence>
<dbReference type="InterPro" id="IPR044972">
    <property type="entry name" value="Mot1"/>
</dbReference>
<evidence type="ECO:0000313" key="2">
    <source>
        <dbReference type="Proteomes" id="UP000695022"/>
    </source>
</evidence>
<feature type="domain" description="Mot1 central" evidence="1">
    <location>
        <begin position="58"/>
        <end position="260"/>
    </location>
</feature>
<feature type="non-terminal residue" evidence="3">
    <location>
        <position position="1"/>
    </location>
</feature>